<evidence type="ECO:0000313" key="1">
    <source>
        <dbReference type="EMBL" id="KRX83663.1"/>
    </source>
</evidence>
<dbReference type="Proteomes" id="UP000054815">
    <property type="component" value="Unassembled WGS sequence"/>
</dbReference>
<dbReference type="EMBL" id="JYDU01000726">
    <property type="protein sequence ID" value="KRX83663.1"/>
    <property type="molecule type" value="Genomic_DNA"/>
</dbReference>
<gene>
    <name evidence="1" type="ORF">T4E_5506</name>
</gene>
<proteinExistence type="predicted"/>
<reference evidence="1 2" key="1">
    <citation type="submission" date="2015-01" db="EMBL/GenBank/DDBJ databases">
        <title>Evolution of Trichinella species and genotypes.</title>
        <authorList>
            <person name="Korhonen P.K."/>
            <person name="Edoardo P."/>
            <person name="Giuseppe L.R."/>
            <person name="Gasser R.B."/>
        </authorList>
    </citation>
    <scope>NUCLEOTIDE SEQUENCE [LARGE SCALE GENOMIC DNA]</scope>
    <source>
        <strain evidence="1">ISS141</strain>
    </source>
</reference>
<dbReference type="AlphaFoldDB" id="A0A0V0X6K9"/>
<accession>A0A0V0X6K9</accession>
<evidence type="ECO:0000313" key="2">
    <source>
        <dbReference type="Proteomes" id="UP000054815"/>
    </source>
</evidence>
<comment type="caution">
    <text evidence="1">The sequence shown here is derived from an EMBL/GenBank/DDBJ whole genome shotgun (WGS) entry which is preliminary data.</text>
</comment>
<protein>
    <submittedName>
        <fullName evidence="1">Uncharacterized protein</fullName>
    </submittedName>
</protein>
<organism evidence="1 2">
    <name type="scientific">Trichinella pseudospiralis</name>
    <name type="common">Parasitic roundworm</name>
    <dbReference type="NCBI Taxonomy" id="6337"/>
    <lineage>
        <taxon>Eukaryota</taxon>
        <taxon>Metazoa</taxon>
        <taxon>Ecdysozoa</taxon>
        <taxon>Nematoda</taxon>
        <taxon>Enoplea</taxon>
        <taxon>Dorylaimia</taxon>
        <taxon>Trichinellida</taxon>
        <taxon>Trichinellidae</taxon>
        <taxon>Trichinella</taxon>
    </lineage>
</organism>
<name>A0A0V0X6K9_TRIPS</name>
<sequence>MSEQSFWSYTILRPFLFARIFIDKSIRAFEHNFQ</sequence>